<gene>
    <name evidence="1" type="ORF">Zm00014a_041949</name>
</gene>
<organism evidence="1 2">
    <name type="scientific">Zea mays</name>
    <name type="common">Maize</name>
    <dbReference type="NCBI Taxonomy" id="4577"/>
    <lineage>
        <taxon>Eukaryota</taxon>
        <taxon>Viridiplantae</taxon>
        <taxon>Streptophyta</taxon>
        <taxon>Embryophyta</taxon>
        <taxon>Tracheophyta</taxon>
        <taxon>Spermatophyta</taxon>
        <taxon>Magnoliopsida</taxon>
        <taxon>Liliopsida</taxon>
        <taxon>Poales</taxon>
        <taxon>Poaceae</taxon>
        <taxon>PACMAD clade</taxon>
        <taxon>Panicoideae</taxon>
        <taxon>Andropogonodae</taxon>
        <taxon>Andropogoneae</taxon>
        <taxon>Tripsacinae</taxon>
        <taxon>Zea</taxon>
    </lineage>
</organism>
<proteinExistence type="predicted"/>
<dbReference type="EMBL" id="NCVQ01000009">
    <property type="protein sequence ID" value="PWZ10464.1"/>
    <property type="molecule type" value="Genomic_DNA"/>
</dbReference>
<dbReference type="AlphaFoldDB" id="A0A3L6DP74"/>
<dbReference type="Proteomes" id="UP000251960">
    <property type="component" value="Chromosome 8"/>
</dbReference>
<evidence type="ECO:0000313" key="2">
    <source>
        <dbReference type="Proteomes" id="UP000251960"/>
    </source>
</evidence>
<accession>A0A3L6DP74</accession>
<comment type="caution">
    <text evidence="1">The sequence shown here is derived from an EMBL/GenBank/DDBJ whole genome shotgun (WGS) entry which is preliminary data.</text>
</comment>
<reference evidence="1 2" key="1">
    <citation type="journal article" date="2018" name="Nat. Genet.">
        <title>Extensive intraspecific gene order and gene structural variations between Mo17 and other maize genomes.</title>
        <authorList>
            <person name="Sun S."/>
            <person name="Zhou Y."/>
            <person name="Chen J."/>
            <person name="Shi J."/>
            <person name="Zhao H."/>
            <person name="Zhao H."/>
            <person name="Song W."/>
            <person name="Zhang M."/>
            <person name="Cui Y."/>
            <person name="Dong X."/>
            <person name="Liu H."/>
            <person name="Ma X."/>
            <person name="Jiao Y."/>
            <person name="Wang B."/>
            <person name="Wei X."/>
            <person name="Stein J.C."/>
            <person name="Glaubitz J.C."/>
            <person name="Lu F."/>
            <person name="Yu G."/>
            <person name="Liang C."/>
            <person name="Fengler K."/>
            <person name="Li B."/>
            <person name="Rafalski A."/>
            <person name="Schnable P.S."/>
            <person name="Ware D.H."/>
            <person name="Buckler E.S."/>
            <person name="Lai J."/>
        </authorList>
    </citation>
    <scope>NUCLEOTIDE SEQUENCE [LARGE SCALE GENOMIC DNA]</scope>
    <source>
        <strain evidence="2">cv. Missouri 17</strain>
        <tissue evidence="1">Seedling</tissue>
    </source>
</reference>
<sequence>MVVPSSFLPMVDGLTFHGFQDLLNIHSSAHPCFRFLVADAPSLELALAHPLVLVFIAGISALRLLPVSSSPPVVATPSRLVTFVSLLLPIST</sequence>
<name>A0A3L6DP74_MAIZE</name>
<protein>
    <submittedName>
        <fullName evidence="1">Uncharacterized protein</fullName>
    </submittedName>
</protein>
<evidence type="ECO:0000313" key="1">
    <source>
        <dbReference type="EMBL" id="PWZ10464.1"/>
    </source>
</evidence>